<dbReference type="PANTHER" id="PTHR34472">
    <property type="entry name" value="SULFUR CARRIER PROTEIN THIS"/>
    <property type="match status" value="1"/>
</dbReference>
<evidence type="ECO:0000313" key="1">
    <source>
        <dbReference type="EMBL" id="MCP8968133.1"/>
    </source>
</evidence>
<dbReference type="EMBL" id="JANCLT010000003">
    <property type="protein sequence ID" value="MCP8968133.1"/>
    <property type="molecule type" value="Genomic_DNA"/>
</dbReference>
<accession>A0AA41X6K2</accession>
<dbReference type="InterPro" id="IPR010035">
    <property type="entry name" value="Thi_S"/>
</dbReference>
<organism evidence="1 2">
    <name type="scientific">Ectobacillus ponti</name>
    <dbReference type="NCBI Taxonomy" id="2961894"/>
    <lineage>
        <taxon>Bacteria</taxon>
        <taxon>Bacillati</taxon>
        <taxon>Bacillota</taxon>
        <taxon>Bacilli</taxon>
        <taxon>Bacillales</taxon>
        <taxon>Bacillaceae</taxon>
        <taxon>Ectobacillus</taxon>
    </lineage>
</organism>
<dbReference type="InterPro" id="IPR016155">
    <property type="entry name" value="Mopterin_synth/thiamin_S_b"/>
</dbReference>
<name>A0AA41X6K2_9BACI</name>
<dbReference type="SUPFAM" id="SSF54285">
    <property type="entry name" value="MoaD/ThiS"/>
    <property type="match status" value="1"/>
</dbReference>
<dbReference type="InterPro" id="IPR003749">
    <property type="entry name" value="ThiS/MoaD-like"/>
</dbReference>
<gene>
    <name evidence="1" type="primary">thiS</name>
    <name evidence="1" type="ORF">NK662_06220</name>
</gene>
<dbReference type="PANTHER" id="PTHR34472:SF1">
    <property type="entry name" value="SULFUR CARRIER PROTEIN THIS"/>
    <property type="match status" value="1"/>
</dbReference>
<reference evidence="1" key="1">
    <citation type="submission" date="2022-07" db="EMBL/GenBank/DDBJ databases">
        <authorList>
            <person name="Li W.-J."/>
            <person name="Deng Q.-Q."/>
        </authorList>
    </citation>
    <scope>NUCLEOTIDE SEQUENCE</scope>
    <source>
        <strain evidence="1">SYSU M60031</strain>
    </source>
</reference>
<proteinExistence type="predicted"/>
<dbReference type="Proteomes" id="UP001156102">
    <property type="component" value="Unassembled WGS sequence"/>
</dbReference>
<dbReference type="CDD" id="cd00565">
    <property type="entry name" value="Ubl_ThiS"/>
    <property type="match status" value="1"/>
</dbReference>
<evidence type="ECO:0000313" key="2">
    <source>
        <dbReference type="Proteomes" id="UP001156102"/>
    </source>
</evidence>
<dbReference type="RefSeq" id="WP_254758054.1">
    <property type="nucleotide sequence ID" value="NZ_JANCLT010000003.1"/>
</dbReference>
<keyword evidence="2" id="KW-1185">Reference proteome</keyword>
<sequence length="67" mass="7288">MLLQINGRKIEVPEEIGTVEQLLGHFGLEGKIVVVEQNGSIVEKQQHRDTSVFAGDQIEIVTFVGGG</sequence>
<comment type="caution">
    <text evidence="1">The sequence shown here is derived from an EMBL/GenBank/DDBJ whole genome shotgun (WGS) entry which is preliminary data.</text>
</comment>
<dbReference type="Pfam" id="PF02597">
    <property type="entry name" value="ThiS"/>
    <property type="match status" value="1"/>
</dbReference>
<dbReference type="AlphaFoldDB" id="A0AA41X6K2"/>
<dbReference type="NCBIfam" id="TIGR01683">
    <property type="entry name" value="thiS"/>
    <property type="match status" value="1"/>
</dbReference>
<protein>
    <submittedName>
        <fullName evidence="1">Sulfur carrier protein ThiS</fullName>
    </submittedName>
</protein>
<dbReference type="Gene3D" id="3.10.20.30">
    <property type="match status" value="1"/>
</dbReference>
<dbReference type="InterPro" id="IPR012675">
    <property type="entry name" value="Beta-grasp_dom_sf"/>
</dbReference>